<proteinExistence type="predicted"/>
<protein>
    <recommendedName>
        <fullName evidence="1">Adenylyltransferase SoFic-like C-terminal domain-containing protein</fullName>
    </recommendedName>
</protein>
<dbReference type="STRING" id="1289135.A966_09566"/>
<dbReference type="EMBL" id="ALNZ01000029">
    <property type="protein sequence ID" value="EKV56552.1"/>
    <property type="molecule type" value="Genomic_DNA"/>
</dbReference>
<sequence length="312" mass="37304">MYNRFNIEVFDNVNILKELAKTWHAYYDFRMSCISLKNSEYLLSILSLILNPANHYEYKDIGMISYSILEEYHSKHKEFRILKEYSEKEYNSSILSNIVSSFEDKTIIIDKSYDEDLKYIDSLDLDPLLKLLVYQKVSYEYVKEYSNSFIICRIVFNIYSYKLKLLDTPILYPYQFFEATISDNSSNEESIIRYLKFLRGICLYAVDTISFVQNDLMRLKARLLLNKNFKKLADSNVFYIIFITPYVRIVDLMDMFNWKRDKAARLLSKLRDEDLFAEVRIKKEKIFINKYIIGLFESGEALKPDEFLMKFI</sequence>
<evidence type="ECO:0000313" key="3">
    <source>
        <dbReference type="Proteomes" id="UP000011663"/>
    </source>
</evidence>
<dbReference type="RefSeq" id="WP_008724791.1">
    <property type="nucleotide sequence ID" value="NZ_JH994111.1"/>
</dbReference>
<dbReference type="Pfam" id="PF21248">
    <property type="entry name" value="SoFic-like_C"/>
    <property type="match status" value="1"/>
</dbReference>
<reference evidence="2 3" key="1">
    <citation type="submission" date="2012-07" db="EMBL/GenBank/DDBJ databases">
        <title>Genome sequence of Brachyspira sp. 30446, isolated from a pig with mucohaemorrhagic colitis.</title>
        <authorList>
            <person name="Rubin J.E."/>
            <person name="Fernando C."/>
            <person name="Harding J.C.S."/>
            <person name="Hill J.E."/>
        </authorList>
    </citation>
    <scope>NUCLEOTIDE SEQUENCE [LARGE SCALE GENOMIC DNA]</scope>
    <source>
        <strain evidence="2 3">30446</strain>
    </source>
</reference>
<dbReference type="GeneID" id="66488324"/>
<dbReference type="Proteomes" id="UP000011663">
    <property type="component" value="Unassembled WGS sequence"/>
</dbReference>
<evidence type="ECO:0000313" key="2">
    <source>
        <dbReference type="EMBL" id="EKV56552.1"/>
    </source>
</evidence>
<comment type="caution">
    <text evidence="2">The sequence shown here is derived from an EMBL/GenBank/DDBJ whole genome shotgun (WGS) entry which is preliminary data.</text>
</comment>
<organism evidence="2 3">
    <name type="scientific">Brachyspira hampsonii 30446</name>
    <dbReference type="NCBI Taxonomy" id="1289135"/>
    <lineage>
        <taxon>Bacteria</taxon>
        <taxon>Pseudomonadati</taxon>
        <taxon>Spirochaetota</taxon>
        <taxon>Spirochaetia</taxon>
        <taxon>Brachyspirales</taxon>
        <taxon>Brachyspiraceae</taxon>
        <taxon>Brachyspira</taxon>
    </lineage>
</organism>
<name>A0A2U4EYI5_9SPIR</name>
<evidence type="ECO:0000259" key="1">
    <source>
        <dbReference type="Pfam" id="PF21248"/>
    </source>
</evidence>
<feature type="domain" description="Adenylyltransferase SoFic-like C-terminal" evidence="1">
    <location>
        <begin position="236"/>
        <end position="290"/>
    </location>
</feature>
<dbReference type="OrthoDB" id="306408at2"/>
<dbReference type="InterPro" id="IPR048770">
    <property type="entry name" value="SoFic-like_C"/>
</dbReference>
<dbReference type="AlphaFoldDB" id="A0A2U4EYI5"/>
<accession>A0A2U4EYI5</accession>
<gene>
    <name evidence="2" type="ORF">A966_09566</name>
</gene>